<evidence type="ECO:0008006" key="3">
    <source>
        <dbReference type="Google" id="ProtNLM"/>
    </source>
</evidence>
<reference evidence="2" key="1">
    <citation type="submission" date="2015-08" db="EMBL/GenBank/DDBJ databases">
        <authorList>
            <person name="Babu N.S."/>
            <person name="Beckwith C.J."/>
            <person name="Beseler K.G."/>
            <person name="Brison A."/>
            <person name="Carone J.V."/>
            <person name="Caskin T.P."/>
            <person name="Diamond M."/>
            <person name="Durham M.E."/>
            <person name="Foxe J.M."/>
            <person name="Go M."/>
            <person name="Henderson B.A."/>
            <person name="Jones I.B."/>
            <person name="McGettigan J.A."/>
            <person name="Micheletti S.J."/>
            <person name="Nasrallah M.E."/>
            <person name="Ortiz D."/>
            <person name="Piller C.R."/>
            <person name="Privatt S.R."/>
            <person name="Schneider S.L."/>
            <person name="Sharp S."/>
            <person name="Smith T.C."/>
            <person name="Stanton J.D."/>
            <person name="Ullery H.E."/>
            <person name="Wilson R.J."/>
            <person name="Serrano M.G."/>
            <person name="Buck G."/>
            <person name="Lee V."/>
            <person name="Wang Y."/>
            <person name="Carvalho R."/>
            <person name="Voegtly L."/>
            <person name="Shi R."/>
            <person name="Duckworth R."/>
            <person name="Johnson A."/>
            <person name="Loviza R."/>
            <person name="Walstead R."/>
            <person name="Shah Z."/>
            <person name="Kiflezghi M."/>
            <person name="Wade K."/>
            <person name="Ball S.L."/>
            <person name="Bradley K.W."/>
            <person name="Asai D.J."/>
            <person name="Bowman C.A."/>
            <person name="Russell D.A."/>
            <person name="Pope W.H."/>
            <person name="Jacobs-Sera D."/>
            <person name="Hendrix R.W."/>
            <person name="Hatfull G.F."/>
        </authorList>
    </citation>
    <scope>NUCLEOTIDE SEQUENCE</scope>
</reference>
<keyword evidence="1" id="KW-1133">Transmembrane helix</keyword>
<protein>
    <recommendedName>
        <fullName evidence="3">TadE family protein</fullName>
    </recommendedName>
</protein>
<keyword evidence="1" id="KW-0472">Membrane</keyword>
<evidence type="ECO:0000313" key="2">
    <source>
        <dbReference type="EMBL" id="CUR59517.1"/>
    </source>
</evidence>
<name>A0A2P2CBZ2_9ZZZZ</name>
<gene>
    <name evidence="2" type="ORF">NOCA2610042</name>
</gene>
<sequence>MSRDERGSALVEFTWLAILLLVPLVYVVVSVFEVQRGAYAVSIASRSAARAYALAPSDALGLARARESVRVALADQGLAGQRFALAISCDPSGACLQPGSSITVRIDTRVDLPLLPAVLGGDRPSIRLDSVQEIPYGTYLEAPDDR</sequence>
<evidence type="ECO:0000256" key="1">
    <source>
        <dbReference type="SAM" id="Phobius"/>
    </source>
</evidence>
<proteinExistence type="predicted"/>
<organism evidence="2">
    <name type="scientific">metagenome</name>
    <dbReference type="NCBI Taxonomy" id="256318"/>
    <lineage>
        <taxon>unclassified sequences</taxon>
        <taxon>metagenomes</taxon>
    </lineage>
</organism>
<dbReference type="EMBL" id="CZKA01000058">
    <property type="protein sequence ID" value="CUR59517.1"/>
    <property type="molecule type" value="Genomic_DNA"/>
</dbReference>
<keyword evidence="1" id="KW-0812">Transmembrane</keyword>
<dbReference type="AlphaFoldDB" id="A0A2P2CBZ2"/>
<feature type="transmembrane region" description="Helical" evidence="1">
    <location>
        <begin position="13"/>
        <end position="32"/>
    </location>
</feature>
<accession>A0A2P2CBZ2</accession>